<comment type="caution">
    <text evidence="2">The sequence shown here is derived from an EMBL/GenBank/DDBJ whole genome shotgun (WGS) entry which is preliminary data.</text>
</comment>
<protein>
    <submittedName>
        <fullName evidence="2">Uncharacterized protein</fullName>
    </submittedName>
</protein>
<keyword evidence="3" id="KW-1185">Reference proteome</keyword>
<dbReference type="Proteomes" id="UP001610563">
    <property type="component" value="Unassembled WGS sequence"/>
</dbReference>
<evidence type="ECO:0000313" key="2">
    <source>
        <dbReference type="EMBL" id="KAL2786278.1"/>
    </source>
</evidence>
<organism evidence="2 3">
    <name type="scientific">Aspergillus keveii</name>
    <dbReference type="NCBI Taxonomy" id="714993"/>
    <lineage>
        <taxon>Eukaryota</taxon>
        <taxon>Fungi</taxon>
        <taxon>Dikarya</taxon>
        <taxon>Ascomycota</taxon>
        <taxon>Pezizomycotina</taxon>
        <taxon>Eurotiomycetes</taxon>
        <taxon>Eurotiomycetidae</taxon>
        <taxon>Eurotiales</taxon>
        <taxon>Aspergillaceae</taxon>
        <taxon>Aspergillus</taxon>
        <taxon>Aspergillus subgen. Nidulantes</taxon>
    </lineage>
</organism>
<sequence>MVRLSLLGIAATVGLATASGANETSETSVRIDDLVVLDGAVLKFNPIDGLNETTRDPEWQHNYLKSVLDYEFYEENELEEHHLEKRYSGESICFTCMIHHIQIGRVQGLFVTRTSVLGTCFRYCGAYTLATMADNAAQWGVEVFGRWYHGTKEYNLWEGVAES</sequence>
<gene>
    <name evidence="2" type="ORF">BJX66DRAFT_342331</name>
</gene>
<dbReference type="EMBL" id="JBFTWV010000122">
    <property type="protein sequence ID" value="KAL2786278.1"/>
    <property type="molecule type" value="Genomic_DNA"/>
</dbReference>
<reference evidence="2 3" key="1">
    <citation type="submission" date="2024-07" db="EMBL/GenBank/DDBJ databases">
        <title>Section-level genome sequencing and comparative genomics of Aspergillus sections Usti and Cavernicolus.</title>
        <authorList>
            <consortium name="Lawrence Berkeley National Laboratory"/>
            <person name="Nybo J.L."/>
            <person name="Vesth T.C."/>
            <person name="Theobald S."/>
            <person name="Frisvad J.C."/>
            <person name="Larsen T.O."/>
            <person name="Kjaerboelling I."/>
            <person name="Rothschild-Mancinelli K."/>
            <person name="Lyhne E.K."/>
            <person name="Kogle M.E."/>
            <person name="Barry K."/>
            <person name="Clum A."/>
            <person name="Na H."/>
            <person name="Ledsgaard L."/>
            <person name="Lin J."/>
            <person name="Lipzen A."/>
            <person name="Kuo A."/>
            <person name="Riley R."/>
            <person name="Mondo S."/>
            <person name="Labutti K."/>
            <person name="Haridas S."/>
            <person name="Pangalinan J."/>
            <person name="Salamov A.A."/>
            <person name="Simmons B.A."/>
            <person name="Magnuson J.K."/>
            <person name="Chen J."/>
            <person name="Drula E."/>
            <person name="Henrissat B."/>
            <person name="Wiebenga A."/>
            <person name="Lubbers R.J."/>
            <person name="Gomes A.C."/>
            <person name="Makela M.R."/>
            <person name="Stajich J."/>
            <person name="Grigoriev I.V."/>
            <person name="Mortensen U.H."/>
            <person name="De Vries R.P."/>
            <person name="Baker S.E."/>
            <person name="Andersen M.R."/>
        </authorList>
    </citation>
    <scope>NUCLEOTIDE SEQUENCE [LARGE SCALE GENOMIC DNA]</scope>
    <source>
        <strain evidence="2 3">CBS 209.92</strain>
    </source>
</reference>
<feature type="chain" id="PRO_5045163348" evidence="1">
    <location>
        <begin position="19"/>
        <end position="163"/>
    </location>
</feature>
<evidence type="ECO:0000313" key="3">
    <source>
        <dbReference type="Proteomes" id="UP001610563"/>
    </source>
</evidence>
<evidence type="ECO:0000256" key="1">
    <source>
        <dbReference type="SAM" id="SignalP"/>
    </source>
</evidence>
<feature type="signal peptide" evidence="1">
    <location>
        <begin position="1"/>
        <end position="18"/>
    </location>
</feature>
<keyword evidence="1" id="KW-0732">Signal</keyword>
<accession>A0ABR4FSM9</accession>
<proteinExistence type="predicted"/>
<name>A0ABR4FSM9_9EURO</name>